<accession>A0A7S0BWN5</accession>
<dbReference type="AlphaFoldDB" id="A0A7S0BWN5"/>
<organism evidence="2">
    <name type="scientific">Proboscia inermis</name>
    <dbReference type="NCBI Taxonomy" id="420281"/>
    <lineage>
        <taxon>Eukaryota</taxon>
        <taxon>Sar</taxon>
        <taxon>Stramenopiles</taxon>
        <taxon>Ochrophyta</taxon>
        <taxon>Bacillariophyta</taxon>
        <taxon>Coscinodiscophyceae</taxon>
        <taxon>Rhizosoleniophycidae</taxon>
        <taxon>Rhizosoleniales</taxon>
        <taxon>Rhizosoleniaceae</taxon>
        <taxon>Proboscia</taxon>
    </lineage>
</organism>
<protein>
    <recommendedName>
        <fullName evidence="1">HORMA domain-containing protein</fullName>
    </recommendedName>
</protein>
<dbReference type="Gene3D" id="3.30.900.10">
    <property type="entry name" value="HORMA domain"/>
    <property type="match status" value="1"/>
</dbReference>
<dbReference type="PANTHER" id="PTHR11842">
    <property type="entry name" value="MITOTIC SPINDLE ASSEMBLY CHECKPOINT PROTEIN MAD2"/>
    <property type="match status" value="1"/>
</dbReference>
<dbReference type="PANTHER" id="PTHR11842:SF10">
    <property type="entry name" value="MITOTIC SPINDLE ASSEMBLY CHECKPOINT PROTEIN MAD2B"/>
    <property type="match status" value="1"/>
</dbReference>
<dbReference type="GO" id="GO:0016035">
    <property type="term" value="C:zeta DNA polymerase complex"/>
    <property type="evidence" value="ECO:0007669"/>
    <property type="project" value="TreeGrafter"/>
</dbReference>
<name>A0A7S0BWN5_9STRA</name>
<feature type="domain" description="HORMA" evidence="1">
    <location>
        <begin position="12"/>
        <end position="155"/>
    </location>
</feature>
<dbReference type="Pfam" id="PF02301">
    <property type="entry name" value="HORMA"/>
    <property type="match status" value="1"/>
</dbReference>
<evidence type="ECO:0000259" key="1">
    <source>
        <dbReference type="Pfam" id="PF02301"/>
    </source>
</evidence>
<dbReference type="InterPro" id="IPR045091">
    <property type="entry name" value="Mad2-like"/>
</dbReference>
<proteinExistence type="predicted"/>
<dbReference type="InterPro" id="IPR003511">
    <property type="entry name" value="HORMA_dom"/>
</dbReference>
<dbReference type="EMBL" id="HBEL01001578">
    <property type="protein sequence ID" value="CAD8404633.1"/>
    <property type="molecule type" value="Transcribed_RNA"/>
</dbReference>
<dbReference type="SUPFAM" id="SSF56019">
    <property type="entry name" value="The spindle assembly checkpoint protein mad2"/>
    <property type="match status" value="1"/>
</dbReference>
<evidence type="ECO:0000313" key="2">
    <source>
        <dbReference type="EMBL" id="CAD8404633.1"/>
    </source>
</evidence>
<reference evidence="2" key="1">
    <citation type="submission" date="2021-01" db="EMBL/GenBank/DDBJ databases">
        <authorList>
            <person name="Corre E."/>
            <person name="Pelletier E."/>
            <person name="Niang G."/>
            <person name="Scheremetjew M."/>
            <person name="Finn R."/>
            <person name="Kale V."/>
            <person name="Holt S."/>
            <person name="Cochrane G."/>
            <person name="Meng A."/>
            <person name="Brown T."/>
            <person name="Cohen L."/>
        </authorList>
    </citation>
    <scope>NUCLEOTIDE SEQUENCE</scope>
    <source>
        <strain evidence="2">CCAP1064/1</strain>
    </source>
</reference>
<gene>
    <name evidence="2" type="ORF">PINE0816_LOCUS737</name>
</gene>
<dbReference type="InterPro" id="IPR036570">
    <property type="entry name" value="HORMA_dom_sf"/>
</dbReference>
<sequence>MATQLPTLHTLLGECLEVCIHELLYIRNVYSREIFETTRYLGVKCHCISCNESDLCSYINEFLRVACSGLCCGAANKVSFLVLDSSRGQGRNSSEQLPVEKYVFEVDLYHLLSDEQLGSDQEKMGQSNTTSIFVPESHSWNVAMMRQLERGFRNLFLRILAMDTDGKGGAGSHLTTARHGVSFQKPCRLSSRATFKLQLHTIGRETNVGLSKTENDDFEENSHNNILHDKFKACRELDEVMQDGKWCHSEDKAPLEVSSQSFCDHNGEKSDVINTLPLKSINVPSCGLRIQLLMENI</sequence>